<organism evidence="2 3">
    <name type="scientific">Sporormia fimetaria CBS 119925</name>
    <dbReference type="NCBI Taxonomy" id="1340428"/>
    <lineage>
        <taxon>Eukaryota</taxon>
        <taxon>Fungi</taxon>
        <taxon>Dikarya</taxon>
        <taxon>Ascomycota</taxon>
        <taxon>Pezizomycotina</taxon>
        <taxon>Dothideomycetes</taxon>
        <taxon>Pleosporomycetidae</taxon>
        <taxon>Pleosporales</taxon>
        <taxon>Sporormiaceae</taxon>
        <taxon>Sporormia</taxon>
    </lineage>
</organism>
<evidence type="ECO:0000313" key="3">
    <source>
        <dbReference type="Proteomes" id="UP000799440"/>
    </source>
</evidence>
<name>A0A6A6VAZ0_9PLEO</name>
<feature type="compositionally biased region" description="Polar residues" evidence="1">
    <location>
        <begin position="234"/>
        <end position="250"/>
    </location>
</feature>
<evidence type="ECO:0000313" key="2">
    <source>
        <dbReference type="EMBL" id="KAF2747762.1"/>
    </source>
</evidence>
<accession>A0A6A6VAZ0</accession>
<reference evidence="2" key="1">
    <citation type="journal article" date="2020" name="Stud. Mycol.">
        <title>101 Dothideomycetes genomes: a test case for predicting lifestyles and emergence of pathogens.</title>
        <authorList>
            <person name="Haridas S."/>
            <person name="Albert R."/>
            <person name="Binder M."/>
            <person name="Bloem J."/>
            <person name="Labutti K."/>
            <person name="Salamov A."/>
            <person name="Andreopoulos B."/>
            <person name="Baker S."/>
            <person name="Barry K."/>
            <person name="Bills G."/>
            <person name="Bluhm B."/>
            <person name="Cannon C."/>
            <person name="Castanera R."/>
            <person name="Culley D."/>
            <person name="Daum C."/>
            <person name="Ezra D."/>
            <person name="Gonzalez J."/>
            <person name="Henrissat B."/>
            <person name="Kuo A."/>
            <person name="Liang C."/>
            <person name="Lipzen A."/>
            <person name="Lutzoni F."/>
            <person name="Magnuson J."/>
            <person name="Mondo S."/>
            <person name="Nolan M."/>
            <person name="Ohm R."/>
            <person name="Pangilinan J."/>
            <person name="Park H.-J."/>
            <person name="Ramirez L."/>
            <person name="Alfaro M."/>
            <person name="Sun H."/>
            <person name="Tritt A."/>
            <person name="Yoshinaga Y."/>
            <person name="Zwiers L.-H."/>
            <person name="Turgeon B."/>
            <person name="Goodwin S."/>
            <person name="Spatafora J."/>
            <person name="Crous P."/>
            <person name="Grigoriev I."/>
        </authorList>
    </citation>
    <scope>NUCLEOTIDE SEQUENCE</scope>
    <source>
        <strain evidence="2">CBS 119925</strain>
    </source>
</reference>
<keyword evidence="3" id="KW-1185">Reference proteome</keyword>
<sequence length="337" mass="35755">MDQANHIPRKVSKAYLFGWSNKPFKDPKPPPPPPRPTTPMANPGALLEWVASDGRKGSSSKPLKISLTRGPLAASNLANLPAAPSNPAGDPGPQVPEAQAAPPAPPGSVAQPVPPAGAMAPAASPKDPLMDGLWAGLGPLVAPNTPVQAAPAVVVNVQATDSGFTPEQDAELLRRKNENETWQQIVEAMGKDKGQLTKRFNEIKPKDWRPNAKEKGGQNKGKNQEKKDEKDKSTNVNNTGGGQNAQNSSSKKGDNKGNGAGSNTTNGNGNENAGNGPAYGTVYPDETFSMDDLAVIAKILKRDHEHVWFRVSCAFKDKTGRHVPEEVFRDKLRGKSG</sequence>
<feature type="compositionally biased region" description="Low complexity" evidence="1">
    <location>
        <begin position="71"/>
        <end position="125"/>
    </location>
</feature>
<feature type="region of interest" description="Disordered" evidence="1">
    <location>
        <begin position="1"/>
        <end position="126"/>
    </location>
</feature>
<evidence type="ECO:0008006" key="4">
    <source>
        <dbReference type="Google" id="ProtNLM"/>
    </source>
</evidence>
<protein>
    <recommendedName>
        <fullName evidence="4">Myb-like domain-containing protein</fullName>
    </recommendedName>
</protein>
<dbReference type="OrthoDB" id="5427780at2759"/>
<evidence type="ECO:0000256" key="1">
    <source>
        <dbReference type="SAM" id="MobiDB-lite"/>
    </source>
</evidence>
<feature type="compositionally biased region" description="Basic and acidic residues" evidence="1">
    <location>
        <begin position="189"/>
        <end position="233"/>
    </location>
</feature>
<feature type="compositionally biased region" description="Low complexity" evidence="1">
    <location>
        <begin position="261"/>
        <end position="280"/>
    </location>
</feature>
<feature type="region of interest" description="Disordered" evidence="1">
    <location>
        <begin position="187"/>
        <end position="282"/>
    </location>
</feature>
<dbReference type="AlphaFoldDB" id="A0A6A6VAZ0"/>
<proteinExistence type="predicted"/>
<dbReference type="Proteomes" id="UP000799440">
    <property type="component" value="Unassembled WGS sequence"/>
</dbReference>
<dbReference type="EMBL" id="MU006571">
    <property type="protein sequence ID" value="KAF2747762.1"/>
    <property type="molecule type" value="Genomic_DNA"/>
</dbReference>
<gene>
    <name evidence="2" type="ORF">M011DRAFT_486173</name>
</gene>